<dbReference type="EMBL" id="GL436677">
    <property type="protein sequence ID" value="EFN71650.1"/>
    <property type="molecule type" value="Genomic_DNA"/>
</dbReference>
<dbReference type="PROSITE" id="PS00217">
    <property type="entry name" value="SUGAR_TRANSPORT_2"/>
    <property type="match status" value="1"/>
</dbReference>
<feature type="transmembrane region" description="Helical" evidence="5">
    <location>
        <begin position="339"/>
        <end position="361"/>
    </location>
</feature>
<sequence length="527" mass="56837">MLNSSGDMQRVAYTSDTENNNNNNNVKNGKSLLHKEEAAVQYSSNAKGVLAQCLVTGAVLLLVTGGGMPIGYSAVLLPQLSESNSTIYMDHEVGSWIASIHSLATPVGSLLSGPLLEMIGRRSSLQWATVPLCIGWLIIGFSKSVVAILIGRIVCGISVGLMPVPSQILVGEMADPGLRGFLLVFSFASYCLGILMVYVLGASFNWDIVAFSGLVLPILAFIALCLVPESPTWLVRRKKNEEAKKALLWLRGGDVDQVNAEIALLNAGMRTDVSEKPTNVSLRKRIFSAMSVIRDPGVLKPLIIIGIFNILQLSSGTYIIVFYAVDIIKEIGGGDVDNYLAAVVTAVIRFIFSIVSCVVLLKMGRRSLGIVSAVGTSLASLILAGYIITRKEESSADGYVLAVCLLFYVGANTMGLLTLPGLMAGELFPLKARGIGGGCTFFVYNLLLFFVTKCFPWLNATVGITGVFIIFGISALLEAVFIYLALPETKDCTLQEIEDYFQQSNLLWITRTRSRRDTFVPTNDASA</sequence>
<dbReference type="FunCoup" id="E2A4J1">
    <property type="interactions" value="32"/>
</dbReference>
<feature type="transmembrane region" description="Helical" evidence="5">
    <location>
        <begin position="302"/>
        <end position="324"/>
    </location>
</feature>
<evidence type="ECO:0000256" key="2">
    <source>
        <dbReference type="ARBA" id="ARBA00022692"/>
    </source>
</evidence>
<accession>E2A4J1</accession>
<feature type="domain" description="Major facilitator superfamily (MFS) profile" evidence="6">
    <location>
        <begin position="53"/>
        <end position="490"/>
    </location>
</feature>
<keyword evidence="7" id="KW-0813">Transport</keyword>
<feature type="transmembrane region" description="Helical" evidence="5">
    <location>
        <begin position="49"/>
        <end position="73"/>
    </location>
</feature>
<evidence type="ECO:0000256" key="4">
    <source>
        <dbReference type="ARBA" id="ARBA00023136"/>
    </source>
</evidence>
<dbReference type="GO" id="GO:0016020">
    <property type="term" value="C:membrane"/>
    <property type="evidence" value="ECO:0007669"/>
    <property type="project" value="UniProtKB-SubCell"/>
</dbReference>
<keyword evidence="8" id="KW-1185">Reference proteome</keyword>
<organism evidence="8">
    <name type="scientific">Camponotus floridanus</name>
    <name type="common">Florida carpenter ant</name>
    <dbReference type="NCBI Taxonomy" id="104421"/>
    <lineage>
        <taxon>Eukaryota</taxon>
        <taxon>Metazoa</taxon>
        <taxon>Ecdysozoa</taxon>
        <taxon>Arthropoda</taxon>
        <taxon>Hexapoda</taxon>
        <taxon>Insecta</taxon>
        <taxon>Pterygota</taxon>
        <taxon>Neoptera</taxon>
        <taxon>Endopterygota</taxon>
        <taxon>Hymenoptera</taxon>
        <taxon>Apocrita</taxon>
        <taxon>Aculeata</taxon>
        <taxon>Formicoidea</taxon>
        <taxon>Formicidae</taxon>
        <taxon>Formicinae</taxon>
        <taxon>Camponotus</taxon>
    </lineage>
</organism>
<evidence type="ECO:0000313" key="8">
    <source>
        <dbReference type="Proteomes" id="UP000000311"/>
    </source>
</evidence>
<evidence type="ECO:0000256" key="3">
    <source>
        <dbReference type="ARBA" id="ARBA00022989"/>
    </source>
</evidence>
<dbReference type="Gene3D" id="1.20.1250.20">
    <property type="entry name" value="MFS general substrate transporter like domains"/>
    <property type="match status" value="1"/>
</dbReference>
<dbReference type="FunFam" id="1.20.1250.20:FF:000249">
    <property type="entry name" value="facilitated trehalose transporter Tret1"/>
    <property type="match status" value="1"/>
</dbReference>
<reference evidence="7 8" key="1">
    <citation type="journal article" date="2010" name="Science">
        <title>Genomic comparison of the ants Camponotus floridanus and Harpegnathos saltator.</title>
        <authorList>
            <person name="Bonasio R."/>
            <person name="Zhang G."/>
            <person name="Ye C."/>
            <person name="Mutti N.S."/>
            <person name="Fang X."/>
            <person name="Qin N."/>
            <person name="Donahue G."/>
            <person name="Yang P."/>
            <person name="Li Q."/>
            <person name="Li C."/>
            <person name="Zhang P."/>
            <person name="Huang Z."/>
            <person name="Berger S.L."/>
            <person name="Reinberg D."/>
            <person name="Wang J."/>
            <person name="Liebig J."/>
        </authorList>
    </citation>
    <scope>NUCLEOTIDE SEQUENCE [LARGE SCALE GENOMIC DNA]</scope>
    <source>
        <strain evidence="8">C129</strain>
    </source>
</reference>
<keyword evidence="3 5" id="KW-1133">Transmembrane helix</keyword>
<dbReference type="InterPro" id="IPR005828">
    <property type="entry name" value="MFS_sugar_transport-like"/>
</dbReference>
<evidence type="ECO:0000256" key="5">
    <source>
        <dbReference type="SAM" id="Phobius"/>
    </source>
</evidence>
<comment type="subcellular location">
    <subcellularLocation>
        <location evidence="1">Membrane</location>
        <topology evidence="1">Multi-pass membrane protein</topology>
    </subcellularLocation>
</comment>
<keyword evidence="4 5" id="KW-0472">Membrane</keyword>
<dbReference type="PANTHER" id="PTHR48021">
    <property type="match status" value="1"/>
</dbReference>
<feature type="transmembrane region" description="Helical" evidence="5">
    <location>
        <begin position="435"/>
        <end position="458"/>
    </location>
</feature>
<dbReference type="InterPro" id="IPR005829">
    <property type="entry name" value="Sugar_transporter_CS"/>
</dbReference>
<evidence type="ECO:0000313" key="7">
    <source>
        <dbReference type="EMBL" id="EFN71650.1"/>
    </source>
</evidence>
<dbReference type="Proteomes" id="UP000000311">
    <property type="component" value="Unassembled WGS sequence"/>
</dbReference>
<dbReference type="GO" id="GO:0022857">
    <property type="term" value="F:transmembrane transporter activity"/>
    <property type="evidence" value="ECO:0007669"/>
    <property type="project" value="InterPro"/>
</dbReference>
<dbReference type="InterPro" id="IPR050549">
    <property type="entry name" value="MFS_Trehalose_Transporter"/>
</dbReference>
<keyword evidence="2 5" id="KW-0812">Transmembrane</keyword>
<feature type="transmembrane region" description="Helical" evidence="5">
    <location>
        <begin position="124"/>
        <end position="141"/>
    </location>
</feature>
<gene>
    <name evidence="7" type="ORF">EAG_02332</name>
</gene>
<dbReference type="InterPro" id="IPR036259">
    <property type="entry name" value="MFS_trans_sf"/>
</dbReference>
<dbReference type="Pfam" id="PF00083">
    <property type="entry name" value="Sugar_tr"/>
    <property type="match status" value="1"/>
</dbReference>
<keyword evidence="7" id="KW-0762">Sugar transport</keyword>
<feature type="transmembrane region" description="Helical" evidence="5">
    <location>
        <begin position="181"/>
        <end position="202"/>
    </location>
</feature>
<feature type="transmembrane region" description="Helical" evidence="5">
    <location>
        <begin position="368"/>
        <end position="388"/>
    </location>
</feature>
<feature type="transmembrane region" description="Helical" evidence="5">
    <location>
        <begin position="400"/>
        <end position="423"/>
    </location>
</feature>
<dbReference type="PROSITE" id="PS50850">
    <property type="entry name" value="MFS"/>
    <property type="match status" value="1"/>
</dbReference>
<evidence type="ECO:0000259" key="6">
    <source>
        <dbReference type="PROSITE" id="PS50850"/>
    </source>
</evidence>
<dbReference type="OMA" id="AWCANIL"/>
<protein>
    <submittedName>
        <fullName evidence="7">Sugar transporter ERD6-like 7</fullName>
    </submittedName>
</protein>
<name>E2A4J1_CAMFO</name>
<feature type="transmembrane region" description="Helical" evidence="5">
    <location>
        <begin position="464"/>
        <end position="486"/>
    </location>
</feature>
<dbReference type="SUPFAM" id="SSF103473">
    <property type="entry name" value="MFS general substrate transporter"/>
    <property type="match status" value="1"/>
</dbReference>
<dbReference type="OrthoDB" id="4142200at2759"/>
<dbReference type="PANTHER" id="PTHR48021:SF7">
    <property type="entry name" value="RH09188P"/>
    <property type="match status" value="1"/>
</dbReference>
<dbReference type="InParanoid" id="E2A4J1"/>
<dbReference type="InterPro" id="IPR020846">
    <property type="entry name" value="MFS_dom"/>
</dbReference>
<evidence type="ECO:0000256" key="1">
    <source>
        <dbReference type="ARBA" id="ARBA00004141"/>
    </source>
</evidence>
<feature type="transmembrane region" description="Helical" evidence="5">
    <location>
        <begin position="208"/>
        <end position="227"/>
    </location>
</feature>
<proteinExistence type="predicted"/>
<dbReference type="PROSITE" id="PS00216">
    <property type="entry name" value="SUGAR_TRANSPORT_1"/>
    <property type="match status" value="1"/>
</dbReference>
<dbReference type="AlphaFoldDB" id="E2A4J1"/>